<keyword evidence="7" id="KW-0539">Nucleus</keyword>
<evidence type="ECO:0000256" key="3">
    <source>
        <dbReference type="ARBA" id="ARBA00009466"/>
    </source>
</evidence>
<dbReference type="Gene3D" id="1.25.10.10">
    <property type="entry name" value="Leucine-rich Repeat Variant"/>
    <property type="match status" value="2"/>
</dbReference>
<dbReference type="EMBL" id="CAMAPE010000054">
    <property type="protein sequence ID" value="CAH9111610.1"/>
    <property type="molecule type" value="Genomic_DNA"/>
</dbReference>
<evidence type="ECO:0000256" key="4">
    <source>
        <dbReference type="ARBA" id="ARBA00022448"/>
    </source>
</evidence>
<dbReference type="FunFam" id="1.25.10.10:FF:000287">
    <property type="entry name" value="Exportin-4 protein"/>
    <property type="match status" value="1"/>
</dbReference>
<dbReference type="SUPFAM" id="SSF48371">
    <property type="entry name" value="ARM repeat"/>
    <property type="match status" value="1"/>
</dbReference>
<dbReference type="PANTHER" id="PTHR12596">
    <property type="entry name" value="EXPORTIN 4,7-RELATED"/>
    <property type="match status" value="1"/>
</dbReference>
<evidence type="ECO:0000256" key="8">
    <source>
        <dbReference type="ARBA" id="ARBA00040444"/>
    </source>
</evidence>
<evidence type="ECO:0000256" key="2">
    <source>
        <dbReference type="ARBA" id="ARBA00004496"/>
    </source>
</evidence>
<keyword evidence="6" id="KW-0653">Protein transport</keyword>
<dbReference type="InterPro" id="IPR044189">
    <property type="entry name" value="XPO4/7-like"/>
</dbReference>
<evidence type="ECO:0000313" key="10">
    <source>
        <dbReference type="Proteomes" id="UP001152484"/>
    </source>
</evidence>
<gene>
    <name evidence="9" type="ORF">CEURO_LOCUS19326</name>
</gene>
<dbReference type="GO" id="GO:0005737">
    <property type="term" value="C:cytoplasm"/>
    <property type="evidence" value="ECO:0007669"/>
    <property type="project" value="UniProtKB-SubCell"/>
</dbReference>
<comment type="caution">
    <text evidence="9">The sequence shown here is derived from an EMBL/GenBank/DDBJ whole genome shotgun (WGS) entry which is preliminary data.</text>
</comment>
<comment type="subcellular location">
    <subcellularLocation>
        <location evidence="2">Cytoplasm</location>
    </subcellularLocation>
    <subcellularLocation>
        <location evidence="1">Nucleus</location>
    </subcellularLocation>
</comment>
<dbReference type="AlphaFoldDB" id="A0A9P1EK06"/>
<name>A0A9P1EK06_CUSEU</name>
<accession>A0A9P1EK06</accession>
<proteinExistence type="inferred from homology"/>
<comment type="similarity">
    <text evidence="3">Belongs to the exportin family.</text>
</comment>
<evidence type="ECO:0000256" key="1">
    <source>
        <dbReference type="ARBA" id="ARBA00004123"/>
    </source>
</evidence>
<dbReference type="GO" id="GO:0006611">
    <property type="term" value="P:protein export from nucleus"/>
    <property type="evidence" value="ECO:0007669"/>
    <property type="project" value="TreeGrafter"/>
</dbReference>
<evidence type="ECO:0000313" key="9">
    <source>
        <dbReference type="EMBL" id="CAH9111610.1"/>
    </source>
</evidence>
<keyword evidence="10" id="KW-1185">Reference proteome</keyword>
<evidence type="ECO:0000256" key="7">
    <source>
        <dbReference type="ARBA" id="ARBA00023242"/>
    </source>
</evidence>
<evidence type="ECO:0000256" key="6">
    <source>
        <dbReference type="ARBA" id="ARBA00022927"/>
    </source>
</evidence>
<keyword evidence="5" id="KW-0963">Cytoplasm</keyword>
<protein>
    <recommendedName>
        <fullName evidence="8">Exportin-4</fullName>
    </recommendedName>
</protein>
<reference evidence="9" key="1">
    <citation type="submission" date="2022-07" db="EMBL/GenBank/DDBJ databases">
        <authorList>
            <person name="Macas J."/>
            <person name="Novak P."/>
            <person name="Neumann P."/>
        </authorList>
    </citation>
    <scope>NUCLEOTIDE SEQUENCE</scope>
</reference>
<dbReference type="InterPro" id="IPR016024">
    <property type="entry name" value="ARM-type_fold"/>
</dbReference>
<dbReference type="InterPro" id="IPR011989">
    <property type="entry name" value="ARM-like"/>
</dbReference>
<dbReference type="GO" id="GO:0005643">
    <property type="term" value="C:nuclear pore"/>
    <property type="evidence" value="ECO:0007669"/>
    <property type="project" value="TreeGrafter"/>
</dbReference>
<sequence>MDLDQLQSTLRTFELACTSIQKVHGDPAAEAVISSLSQSARPYRVCQFILEHSQVAMAQFQAAGALRDAAIREWVFLDNDDKRHLISFCLCFVLKNASSSEGYVITKVASVASQLMKRGWLEFVAAIREAFLSEARQAIIGSHGLDSQFAGIHFLESLVSEFSLSTSTAMGLPREYHEQCKKSLELEYLMMFYCWAQDAAIGVSGKIVESHSVVPEVKVCTMSLRVMHQILNWDFQKNSMMPNGAQQAMDISDGIKHAADTPRMIDCNSVQPGPSWRAVLTSGGHVGWLLNLYGSLRQKFSCEGYWIDCPLVVSARKLIVQFCSLSGSIFPSDDGQTQKHLLLQLLSGIIQWVDPPSVVSKAIKEGKSESELLDGCRSLLSIATVTSPIVFDQLLRSIRPYGTLSLLCALMCEAIKDLIENCTEEETWSWVARDILLDSWTTLLMPLDCTDCKALLPPEGITAAADLFTLIVESELQVASASAFNDDNESNYFQASIAAMDERLSTYALIARAAVDITVPLLIRLFSECFAKLHQGRGTSDPTQTLEKLYSLLLITGHVLADEGEGETPLVPRAIQTQFTHIMETEKHPVVILSGSIIKFAEQSLDPELRASFFSPRLMEAVIWFLRRWSLTYLMPHEEYKESKTSEYFTEGPYKEVQSTSSRKALLDFCGDHNQGKIVLDIIVRISIISLISYPGEKNLQELTCFELLHGLVRCKSFCSHLITLDSWRELAHAFANEKTLFSLYGSYQRSLAQTLVRSTTGMSDSEMSYQYVKYLTSHMTAYLIELSGRNDLKSVAQQPDIILLVSCLLERLRGVAKASEPRTQKAIYEIGFSVMNPLLKLLEVYKHESAVVYMLLKFVVDWIDGQISYLEAHETAVAVGFCMSLIQLYSSHNIGKISLSLSKSLRTEKDTEKYKDIRALLQLLSSLCSKDLVDFSSEPIETHGTNISQVVYTGLHIVTPLISLHLLKYPKLCHDYFSLLSHMLEVYPEMAAQLNNEAFVHIIGTLDFGLHHQDVEVVDMCLQAVNSLASYHYKERGAGKVGLGSRATASTDSAGNLQEGVLSNFLRSLLQFLLLEDYSNDVIASAADALLPLILCEQDLYQRLGHELIERQANPTFKSRLANAFQSLTSSNSVSFTLDRLNYKKFRKNLRDFLIEVCGFLRTK</sequence>
<evidence type="ECO:0000256" key="5">
    <source>
        <dbReference type="ARBA" id="ARBA00022490"/>
    </source>
</evidence>
<dbReference type="PANTHER" id="PTHR12596:SF1">
    <property type="entry name" value="EXPORTIN-4"/>
    <property type="match status" value="1"/>
</dbReference>
<dbReference type="Proteomes" id="UP001152484">
    <property type="component" value="Unassembled WGS sequence"/>
</dbReference>
<dbReference type="GO" id="GO:0005049">
    <property type="term" value="F:nuclear export signal receptor activity"/>
    <property type="evidence" value="ECO:0007669"/>
    <property type="project" value="InterPro"/>
</dbReference>
<organism evidence="9 10">
    <name type="scientific">Cuscuta europaea</name>
    <name type="common">European dodder</name>
    <dbReference type="NCBI Taxonomy" id="41803"/>
    <lineage>
        <taxon>Eukaryota</taxon>
        <taxon>Viridiplantae</taxon>
        <taxon>Streptophyta</taxon>
        <taxon>Embryophyta</taxon>
        <taxon>Tracheophyta</taxon>
        <taxon>Spermatophyta</taxon>
        <taxon>Magnoliopsida</taxon>
        <taxon>eudicotyledons</taxon>
        <taxon>Gunneridae</taxon>
        <taxon>Pentapetalae</taxon>
        <taxon>asterids</taxon>
        <taxon>lamiids</taxon>
        <taxon>Solanales</taxon>
        <taxon>Convolvulaceae</taxon>
        <taxon>Cuscuteae</taxon>
        <taxon>Cuscuta</taxon>
        <taxon>Cuscuta subgen. Cuscuta</taxon>
    </lineage>
</organism>
<dbReference type="OrthoDB" id="1264524at2759"/>
<keyword evidence="4" id="KW-0813">Transport</keyword>